<evidence type="ECO:0000313" key="3">
    <source>
        <dbReference type="Proteomes" id="UP000553193"/>
    </source>
</evidence>
<dbReference type="InterPro" id="IPR001633">
    <property type="entry name" value="EAL_dom"/>
</dbReference>
<reference evidence="2 3" key="1">
    <citation type="submission" date="2020-08" db="EMBL/GenBank/DDBJ databases">
        <title>Genomic Encyclopedia of Type Strains, Phase IV (KMG-IV): sequencing the most valuable type-strain genomes for metagenomic binning, comparative biology and taxonomic classification.</title>
        <authorList>
            <person name="Goeker M."/>
        </authorList>
    </citation>
    <scope>NUCLEOTIDE SEQUENCE [LARGE SCALE GENOMIC DNA]</scope>
    <source>
        <strain evidence="2 3">DSM 19979</strain>
    </source>
</reference>
<dbReference type="PROSITE" id="PS50883">
    <property type="entry name" value="EAL"/>
    <property type="match status" value="1"/>
</dbReference>
<dbReference type="SUPFAM" id="SSF141868">
    <property type="entry name" value="EAL domain-like"/>
    <property type="match status" value="1"/>
</dbReference>
<organism evidence="2 3">
    <name type="scientific">Roseococcus suduntuyensis</name>
    <dbReference type="NCBI Taxonomy" id="455361"/>
    <lineage>
        <taxon>Bacteria</taxon>
        <taxon>Pseudomonadati</taxon>
        <taxon>Pseudomonadota</taxon>
        <taxon>Alphaproteobacteria</taxon>
        <taxon>Acetobacterales</taxon>
        <taxon>Roseomonadaceae</taxon>
        <taxon>Roseococcus</taxon>
    </lineage>
</organism>
<dbReference type="AlphaFoldDB" id="A0A840ACA0"/>
<evidence type="ECO:0000313" key="2">
    <source>
        <dbReference type="EMBL" id="MBB3898717.1"/>
    </source>
</evidence>
<dbReference type="PANTHER" id="PTHR33121:SF79">
    <property type="entry name" value="CYCLIC DI-GMP PHOSPHODIESTERASE PDED-RELATED"/>
    <property type="match status" value="1"/>
</dbReference>
<keyword evidence="3" id="KW-1185">Reference proteome</keyword>
<dbReference type="GO" id="GO:0071111">
    <property type="term" value="F:cyclic-guanylate-specific phosphodiesterase activity"/>
    <property type="evidence" value="ECO:0007669"/>
    <property type="project" value="InterPro"/>
</dbReference>
<protein>
    <submittedName>
        <fullName evidence="2">EAL domain-containing protein (Putative c-di-GMP-specific phosphodiesterase class I)</fullName>
    </submittedName>
</protein>
<accession>A0A840ACA0</accession>
<gene>
    <name evidence="2" type="ORF">GGQ83_002160</name>
</gene>
<name>A0A840ACA0_9PROT</name>
<dbReference type="SMART" id="SM00052">
    <property type="entry name" value="EAL"/>
    <property type="match status" value="1"/>
</dbReference>
<dbReference type="Proteomes" id="UP000553193">
    <property type="component" value="Unassembled WGS sequence"/>
</dbReference>
<sequence length="381" mass="41045">MPLPQNETSRPKAEPADAAPAARIAVVARDPRLAEAVRAAAALAGVEPPTVLDGHAALMAAVLEGMGGFAHLFLQERMTGVESTLLDALAEASPGANILPLPAHAPPAELEARIRAALRGGPRVPPTPHGGGLAGMAQGLDGDDGLLLRYQPIVRVRDRRLVMVEALARWRGDPVALGPGSFVPALERAGLARRLAAAVARIAASDLMRAGAPAGLAVSVNLPVDELEKRDTLSWIADQLRAARMPRHRLAIELTETSPVRDFSRLGRSVRRLRARGHQVLIDDFEMDDRRRRLLRLPFSGVKLDKDFVQSLATSARARQQVRRLARQGLSMTAEGVSTAAIWRSLRHLGVERAQGFWLARPLPLAALSAWVDRWRASQAG</sequence>
<dbReference type="CDD" id="cd01948">
    <property type="entry name" value="EAL"/>
    <property type="match status" value="1"/>
</dbReference>
<evidence type="ECO:0000259" key="1">
    <source>
        <dbReference type="PROSITE" id="PS50883"/>
    </source>
</evidence>
<dbReference type="InterPro" id="IPR035919">
    <property type="entry name" value="EAL_sf"/>
</dbReference>
<dbReference type="Pfam" id="PF00563">
    <property type="entry name" value="EAL"/>
    <property type="match status" value="1"/>
</dbReference>
<dbReference type="Gene3D" id="3.20.20.450">
    <property type="entry name" value="EAL domain"/>
    <property type="match status" value="1"/>
</dbReference>
<feature type="domain" description="EAL" evidence="1">
    <location>
        <begin position="129"/>
        <end position="376"/>
    </location>
</feature>
<dbReference type="RefSeq" id="WP_184383808.1">
    <property type="nucleotide sequence ID" value="NZ_JACIDJ010000003.1"/>
</dbReference>
<dbReference type="InterPro" id="IPR050706">
    <property type="entry name" value="Cyclic-di-GMP_PDE-like"/>
</dbReference>
<dbReference type="EMBL" id="JACIDJ010000003">
    <property type="protein sequence ID" value="MBB3898717.1"/>
    <property type="molecule type" value="Genomic_DNA"/>
</dbReference>
<dbReference type="PANTHER" id="PTHR33121">
    <property type="entry name" value="CYCLIC DI-GMP PHOSPHODIESTERASE PDEF"/>
    <property type="match status" value="1"/>
</dbReference>
<comment type="caution">
    <text evidence="2">The sequence shown here is derived from an EMBL/GenBank/DDBJ whole genome shotgun (WGS) entry which is preliminary data.</text>
</comment>
<proteinExistence type="predicted"/>